<protein>
    <submittedName>
        <fullName evidence="1">Uncharacterized protein</fullName>
    </submittedName>
</protein>
<dbReference type="KEGG" id="bmeg:BG04_4113"/>
<evidence type="ECO:0000313" key="1">
    <source>
        <dbReference type="EMBL" id="AJI25335.1"/>
    </source>
</evidence>
<proteinExistence type="predicted"/>
<dbReference type="HOGENOM" id="CLU_1803830_0_0_9"/>
<reference evidence="1 2" key="1">
    <citation type="journal article" date="2015" name="Genome Announc.">
        <title>Complete genome sequences for 35 biothreat assay-relevant bacillus species.</title>
        <authorList>
            <person name="Johnson S.L."/>
            <person name="Daligault H.E."/>
            <person name="Davenport K.W."/>
            <person name="Jaissle J."/>
            <person name="Frey K.G."/>
            <person name="Ladner J.T."/>
            <person name="Broomall S.M."/>
            <person name="Bishop-Lilly K.A."/>
            <person name="Bruce D.C."/>
            <person name="Gibbons H.S."/>
            <person name="Coyne S.R."/>
            <person name="Lo C.C."/>
            <person name="Meincke L."/>
            <person name="Munk A.C."/>
            <person name="Koroleva G.I."/>
            <person name="Rosenzweig C.N."/>
            <person name="Palacios G.F."/>
            <person name="Redden C.L."/>
            <person name="Minogue T.D."/>
            <person name="Chain P.S."/>
        </authorList>
    </citation>
    <scope>NUCLEOTIDE SEQUENCE [LARGE SCALE GENOMIC DNA]</scope>
    <source>
        <strain evidence="2">ATCC 14581 / DSM 32 / JCM 2506 / NBRC 15308 / NCIMB 9376 / NCTC 10342 / NRRL B-14308 / VKM B-512</strain>
    </source>
</reference>
<name>A0A0B6AKB2_PRIM2</name>
<dbReference type="RefSeq" id="WP_034652935.1">
    <property type="nucleotide sequence ID" value="NZ_BCVB01000026.1"/>
</dbReference>
<dbReference type="GeneID" id="93642137"/>
<organism evidence="1 2">
    <name type="scientific">Priestia megaterium (strain ATCC 14581 / DSM 32 / CCUG 1817 / JCM 2506 / NBRC 15308 / NCIMB 9376 / NCTC 10342 / NRRL B-14308 / VKM B-512 / Ford 19)</name>
    <name type="common">Bacillus megaterium</name>
    <dbReference type="NCBI Taxonomy" id="1348623"/>
    <lineage>
        <taxon>Bacteria</taxon>
        <taxon>Bacillati</taxon>
        <taxon>Bacillota</taxon>
        <taxon>Bacilli</taxon>
        <taxon>Bacillales</taxon>
        <taxon>Bacillaceae</taxon>
        <taxon>Priestia</taxon>
    </lineage>
</organism>
<gene>
    <name evidence="1" type="ORF">BG04_4113</name>
</gene>
<dbReference type="EMBL" id="CP009920">
    <property type="protein sequence ID" value="AJI25335.1"/>
    <property type="molecule type" value="Genomic_DNA"/>
</dbReference>
<dbReference type="Proteomes" id="UP000031829">
    <property type="component" value="Chromosome"/>
</dbReference>
<evidence type="ECO:0000313" key="2">
    <source>
        <dbReference type="Proteomes" id="UP000031829"/>
    </source>
</evidence>
<dbReference type="AlphaFoldDB" id="A0A0B6AKB2"/>
<sequence>MESPFEMITNVDKVENAYYIEVKPGEYNAKYWNKESVYFADEAFAYFYTTICKYVPQYQPTQVTEIKAETWLRISNQLQELAYFLSTNPPMIKLKKWIDFSKVKETYKQFDHHKNKYIRELINMINEFTVWITKVCQTQSYITILGT</sequence>
<accession>A0A0B6AKB2</accession>